<feature type="region of interest" description="Disordered" evidence="1">
    <location>
        <begin position="1"/>
        <end position="74"/>
    </location>
</feature>
<dbReference type="AlphaFoldDB" id="A0AAN7L9K4"/>
<organism evidence="2 3">
    <name type="scientific">Trapa natans</name>
    <name type="common">Water chestnut</name>
    <dbReference type="NCBI Taxonomy" id="22666"/>
    <lineage>
        <taxon>Eukaryota</taxon>
        <taxon>Viridiplantae</taxon>
        <taxon>Streptophyta</taxon>
        <taxon>Embryophyta</taxon>
        <taxon>Tracheophyta</taxon>
        <taxon>Spermatophyta</taxon>
        <taxon>Magnoliopsida</taxon>
        <taxon>eudicotyledons</taxon>
        <taxon>Gunneridae</taxon>
        <taxon>Pentapetalae</taxon>
        <taxon>rosids</taxon>
        <taxon>malvids</taxon>
        <taxon>Myrtales</taxon>
        <taxon>Lythraceae</taxon>
        <taxon>Trapa</taxon>
    </lineage>
</organism>
<comment type="caution">
    <text evidence="2">The sequence shown here is derived from an EMBL/GenBank/DDBJ whole genome shotgun (WGS) entry which is preliminary data.</text>
</comment>
<keyword evidence="3" id="KW-1185">Reference proteome</keyword>
<dbReference type="InterPro" id="IPR008507">
    <property type="entry name" value="DUF789"/>
</dbReference>
<evidence type="ECO:0000313" key="3">
    <source>
        <dbReference type="Proteomes" id="UP001346149"/>
    </source>
</evidence>
<dbReference type="PANTHER" id="PTHR31343">
    <property type="entry name" value="T15D22.8"/>
    <property type="match status" value="1"/>
</dbReference>
<dbReference type="Proteomes" id="UP001346149">
    <property type="component" value="Unassembled WGS sequence"/>
</dbReference>
<dbReference type="Pfam" id="PF05623">
    <property type="entry name" value="DUF789"/>
    <property type="match status" value="1"/>
</dbReference>
<protein>
    <submittedName>
        <fullName evidence="2">Uncharacterized protein</fullName>
    </submittedName>
</protein>
<feature type="region of interest" description="Disordered" evidence="1">
    <location>
        <begin position="155"/>
        <end position="193"/>
    </location>
</feature>
<evidence type="ECO:0000256" key="1">
    <source>
        <dbReference type="SAM" id="MobiDB-lite"/>
    </source>
</evidence>
<dbReference type="EMBL" id="JAXQNO010000017">
    <property type="protein sequence ID" value="KAK4778808.1"/>
    <property type="molecule type" value="Genomic_DNA"/>
</dbReference>
<proteinExistence type="predicted"/>
<feature type="compositionally biased region" description="Basic and acidic residues" evidence="1">
    <location>
        <begin position="44"/>
        <end position="61"/>
    </location>
</feature>
<feature type="compositionally biased region" description="Low complexity" evidence="1">
    <location>
        <begin position="207"/>
        <end position="222"/>
    </location>
</feature>
<evidence type="ECO:0000313" key="2">
    <source>
        <dbReference type="EMBL" id="KAK4778808.1"/>
    </source>
</evidence>
<gene>
    <name evidence="2" type="ORF">SAY86_006336</name>
</gene>
<dbReference type="PANTHER" id="PTHR31343:SF5">
    <property type="entry name" value="DUF789 FAMILY PROTEIN"/>
    <property type="match status" value="1"/>
</dbReference>
<feature type="region of interest" description="Disordered" evidence="1">
    <location>
        <begin position="207"/>
        <end position="230"/>
    </location>
</feature>
<sequence>MLRTRLQFGTVPSEDLFYTPVKTTKNQKQAPDRSRNDAVGSPDSNKKTDDGSENGKPKEAADLNPQDPSAVSGGNLERFVESTTPSVPAQYLSKITMRGWQTCDVEFQPYFTLGDMCESFREWSAYGKGVPLTLDGRDRVVQYYVPYLSGIQLYCPPENSHPKSRSGSEDSDSDYHKDSSSGDDNIEPESKFSRSENKISFRMGGLSVSTDQSSGSSGQEGFSSDDSEAGNSRGRLLFEYLERDPPHRREPLADKIMDLAGRFKALNEMRSCDLLPFSWISIAWYPIYRIPTGSTLKDLDACFLMYHTLSTPMDGSGGAQSPKKVMDGVPKIRLPVIGMATYKFTGSMWTQTGLEELHRVNSLRRDADNWLKLLGVSHPDFWFFASHSAFTQGDPEGSLLSKQEQARQLDIKNVIQGVAAGDFFPFEVKRCR</sequence>
<reference evidence="2 3" key="1">
    <citation type="journal article" date="2023" name="Hortic Res">
        <title>Pangenome of water caltrop reveals structural variations and asymmetric subgenome divergence after allopolyploidization.</title>
        <authorList>
            <person name="Zhang X."/>
            <person name="Chen Y."/>
            <person name="Wang L."/>
            <person name="Yuan Y."/>
            <person name="Fang M."/>
            <person name="Shi L."/>
            <person name="Lu R."/>
            <person name="Comes H.P."/>
            <person name="Ma Y."/>
            <person name="Chen Y."/>
            <person name="Huang G."/>
            <person name="Zhou Y."/>
            <person name="Zheng Z."/>
            <person name="Qiu Y."/>
        </authorList>
    </citation>
    <scope>NUCLEOTIDE SEQUENCE [LARGE SCALE GENOMIC DNA]</scope>
    <source>
        <strain evidence="2">F231</strain>
    </source>
</reference>
<name>A0AAN7L9K4_TRANT</name>
<accession>A0AAN7L9K4</accession>